<dbReference type="PIRSF" id="PIRSF035875">
    <property type="entry name" value="RNase_BN"/>
    <property type="match status" value="1"/>
</dbReference>
<dbReference type="EC" id="3.1.-.-" evidence="7"/>
<feature type="transmembrane region" description="Helical" evidence="6">
    <location>
        <begin position="198"/>
        <end position="216"/>
    </location>
</feature>
<organism evidence="7">
    <name type="scientific">uncultured Friedmanniella sp</name>
    <dbReference type="NCBI Taxonomy" id="335381"/>
    <lineage>
        <taxon>Bacteria</taxon>
        <taxon>Bacillati</taxon>
        <taxon>Actinomycetota</taxon>
        <taxon>Actinomycetes</taxon>
        <taxon>Propionibacteriales</taxon>
        <taxon>Nocardioidaceae</taxon>
        <taxon>Friedmanniella</taxon>
        <taxon>environmental samples</taxon>
    </lineage>
</organism>
<evidence type="ECO:0000313" key="7">
    <source>
        <dbReference type="EMBL" id="CAA9311410.1"/>
    </source>
</evidence>
<evidence type="ECO:0000256" key="4">
    <source>
        <dbReference type="ARBA" id="ARBA00022989"/>
    </source>
</evidence>
<comment type="subcellular location">
    <subcellularLocation>
        <location evidence="1">Cell membrane</location>
        <topology evidence="1">Multi-pass membrane protein</topology>
    </subcellularLocation>
</comment>
<dbReference type="GO" id="GO:0005886">
    <property type="term" value="C:plasma membrane"/>
    <property type="evidence" value="ECO:0007669"/>
    <property type="project" value="UniProtKB-SubCell"/>
</dbReference>
<feature type="transmembrane region" description="Helical" evidence="6">
    <location>
        <begin position="265"/>
        <end position="286"/>
    </location>
</feature>
<feature type="transmembrane region" description="Helical" evidence="6">
    <location>
        <begin position="46"/>
        <end position="67"/>
    </location>
</feature>
<dbReference type="EMBL" id="CADCTT010000236">
    <property type="protein sequence ID" value="CAA9311410.1"/>
    <property type="molecule type" value="Genomic_DNA"/>
</dbReference>
<name>A0A6J4KTZ8_9ACTN</name>
<evidence type="ECO:0000256" key="1">
    <source>
        <dbReference type="ARBA" id="ARBA00004651"/>
    </source>
</evidence>
<sequence>MTTEMDGDELDVEDAWKMVRRLGPMRLLVDSFVRFRYGDGFTNSRALALQTALAVVPFLLALTGLAADVDQERASRVIASTVQAVSPGTGEQDALASAVSGDASSEEAGEIALGLGLAFSLLSMTTAMAQVERGLNRIYGIRRDRPALAKYGRAAVMTAVLAAPVGLGFLLLVAGGAFAEAMTANYGWSSGTALAWNIARWPVGLALLVVAIAVMLDHSPRRRQPTLSWLAMGSGIAVTITTVATATLAAYVYLGSSFGSVYGPLAGIFALLLWSLLCSIALFYGAAVCAQLEASRAGDLEPAYDDPGRPHSRQVHG</sequence>
<keyword evidence="3 6" id="KW-0812">Transmembrane</keyword>
<evidence type="ECO:0000256" key="6">
    <source>
        <dbReference type="SAM" id="Phobius"/>
    </source>
</evidence>
<evidence type="ECO:0000256" key="2">
    <source>
        <dbReference type="ARBA" id="ARBA00022475"/>
    </source>
</evidence>
<keyword evidence="2" id="KW-1003">Cell membrane</keyword>
<keyword evidence="5 6" id="KW-0472">Membrane</keyword>
<keyword evidence="7" id="KW-0378">Hydrolase</keyword>
<gene>
    <name evidence="7" type="ORF">AVDCRST_MAG61-1753</name>
</gene>
<reference evidence="7" key="1">
    <citation type="submission" date="2020-02" db="EMBL/GenBank/DDBJ databases">
        <authorList>
            <person name="Meier V. D."/>
        </authorList>
    </citation>
    <scope>NUCLEOTIDE SEQUENCE</scope>
    <source>
        <strain evidence="7">AVDCRST_MAG61</strain>
    </source>
</reference>
<dbReference type="PANTHER" id="PTHR30213">
    <property type="entry name" value="INNER MEMBRANE PROTEIN YHJD"/>
    <property type="match status" value="1"/>
</dbReference>
<dbReference type="InterPro" id="IPR017039">
    <property type="entry name" value="Virul_fac_BrkB"/>
</dbReference>
<dbReference type="Pfam" id="PF03631">
    <property type="entry name" value="Virul_fac_BrkB"/>
    <property type="match status" value="1"/>
</dbReference>
<evidence type="ECO:0000256" key="5">
    <source>
        <dbReference type="ARBA" id="ARBA00023136"/>
    </source>
</evidence>
<feature type="transmembrane region" description="Helical" evidence="6">
    <location>
        <begin position="151"/>
        <end position="178"/>
    </location>
</feature>
<protein>
    <submittedName>
        <fullName evidence="7">Ribonuclease BN</fullName>
        <ecNumber evidence="7">3.1.-.-</ecNumber>
    </submittedName>
</protein>
<feature type="transmembrane region" description="Helical" evidence="6">
    <location>
        <begin position="228"/>
        <end position="253"/>
    </location>
</feature>
<proteinExistence type="predicted"/>
<dbReference type="PANTHER" id="PTHR30213:SF0">
    <property type="entry name" value="UPF0761 MEMBRANE PROTEIN YIHY"/>
    <property type="match status" value="1"/>
</dbReference>
<keyword evidence="4 6" id="KW-1133">Transmembrane helix</keyword>
<dbReference type="AlphaFoldDB" id="A0A6J4KTZ8"/>
<dbReference type="GO" id="GO:0016787">
    <property type="term" value="F:hydrolase activity"/>
    <property type="evidence" value="ECO:0007669"/>
    <property type="project" value="UniProtKB-KW"/>
</dbReference>
<accession>A0A6J4KTZ8</accession>
<evidence type="ECO:0000256" key="3">
    <source>
        <dbReference type="ARBA" id="ARBA00022692"/>
    </source>
</evidence>